<name>A0ABW1HTF8_9ACTN</name>
<evidence type="ECO:0000256" key="4">
    <source>
        <dbReference type="ARBA" id="ARBA00022840"/>
    </source>
</evidence>
<dbReference type="GO" id="GO:0005524">
    <property type="term" value="F:ATP binding"/>
    <property type="evidence" value="ECO:0007669"/>
    <property type="project" value="UniProtKB-KW"/>
</dbReference>
<evidence type="ECO:0000256" key="2">
    <source>
        <dbReference type="ARBA" id="ARBA00022692"/>
    </source>
</evidence>
<dbReference type="Proteomes" id="UP001596207">
    <property type="component" value="Unassembled WGS sequence"/>
</dbReference>
<comment type="subcellular location">
    <subcellularLocation>
        <location evidence="1">Cell membrane</location>
        <topology evidence="1">Multi-pass membrane protein</topology>
    </subcellularLocation>
</comment>
<sequence length="690" mass="72884">MTVDGTERITALGVLRRTAVDRWRIVRLLPRAGWAAVTAAVVNNVLLAAAPVLFIVMTSLLVGRLPAAVRDGVDSPAFGRLVTAFVVAAAALSAQQLLAQLQLTTGLLVQRRVDGWVADELMAAALSSPGMEPLDDRALTDRLSEASREVEQGIQSPGAACAGMLALLARYGQLTGYAVVVGVVFSWFAGVGLLAAVLAFRHGQRGGLRKYAAIYGTIVARVRRLTYFRSVATGKPAAKEIRVFGLLPWLREQYAAAYLDWMRPVWAERRRVYLRPYFGYTALGLVVLVAVLAALGLAGGQREVDLTRLALVIQAVLAAIQLGEFYPEADVQTQFGMNAYRAVDEFRAGMRARSAPAQAPAQALALVPGPASAAPPVPAPRPAGEPGAPPAAVPIRFEAVSYRYPHRSAPVFTDLDLTLPPGRCTAIVGLNGAGKTTLVKLLARLATPTSGRITAGGQPVDALPVARWRGNLAVIFQDYLRYEASAADNIALGAAGHAGDLAGIRAAAEAAGILGTLDALPQGLDTPLSGQLRGGVDLSGGQWQRLAIARALFAVRHGASVLVLDEPTASLDVRAEARFFDEIIAATAGVTTVLISHRFATVRRADHIVVLAEGRVVEQGSHDELLRHGGRYARLFELQAARFLDDRPDGDPDHPDGDGPDGPDGRDGDDPGGPEGDGAPVEIGQERSLG</sequence>
<evidence type="ECO:0000256" key="7">
    <source>
        <dbReference type="SAM" id="MobiDB-lite"/>
    </source>
</evidence>
<dbReference type="EMBL" id="JBHSQQ010000165">
    <property type="protein sequence ID" value="MFC5944180.1"/>
    <property type="molecule type" value="Genomic_DNA"/>
</dbReference>
<dbReference type="InterPro" id="IPR039421">
    <property type="entry name" value="Type_1_exporter"/>
</dbReference>
<protein>
    <submittedName>
        <fullName evidence="10">ABC transporter ATP-binding protein</fullName>
    </submittedName>
</protein>
<dbReference type="SUPFAM" id="SSF90123">
    <property type="entry name" value="ABC transporter transmembrane region"/>
    <property type="match status" value="1"/>
</dbReference>
<keyword evidence="2 8" id="KW-0812">Transmembrane</keyword>
<evidence type="ECO:0000256" key="3">
    <source>
        <dbReference type="ARBA" id="ARBA00022741"/>
    </source>
</evidence>
<evidence type="ECO:0000256" key="8">
    <source>
        <dbReference type="SAM" id="Phobius"/>
    </source>
</evidence>
<evidence type="ECO:0000313" key="11">
    <source>
        <dbReference type="Proteomes" id="UP001596207"/>
    </source>
</evidence>
<dbReference type="CDD" id="cd03228">
    <property type="entry name" value="ABCC_MRP_Like"/>
    <property type="match status" value="1"/>
</dbReference>
<organism evidence="10 11">
    <name type="scientific">Micromonospora harpali</name>
    <dbReference type="NCBI Taxonomy" id="1490225"/>
    <lineage>
        <taxon>Bacteria</taxon>
        <taxon>Bacillati</taxon>
        <taxon>Actinomycetota</taxon>
        <taxon>Actinomycetes</taxon>
        <taxon>Micromonosporales</taxon>
        <taxon>Micromonosporaceae</taxon>
        <taxon>Micromonospora</taxon>
    </lineage>
</organism>
<dbReference type="InterPro" id="IPR017871">
    <property type="entry name" value="ABC_transporter-like_CS"/>
</dbReference>
<evidence type="ECO:0000256" key="6">
    <source>
        <dbReference type="ARBA" id="ARBA00023136"/>
    </source>
</evidence>
<keyword evidence="3" id="KW-0547">Nucleotide-binding</keyword>
<feature type="transmembrane region" description="Helical" evidence="8">
    <location>
        <begin position="277"/>
        <end position="298"/>
    </location>
</feature>
<dbReference type="SUPFAM" id="SSF52540">
    <property type="entry name" value="P-loop containing nucleoside triphosphate hydrolases"/>
    <property type="match status" value="1"/>
</dbReference>
<feature type="transmembrane region" description="Helical" evidence="8">
    <location>
        <begin position="32"/>
        <end position="56"/>
    </location>
</feature>
<feature type="compositionally biased region" description="Basic and acidic residues" evidence="7">
    <location>
        <begin position="644"/>
        <end position="669"/>
    </location>
</feature>
<dbReference type="InterPro" id="IPR027417">
    <property type="entry name" value="P-loop_NTPase"/>
</dbReference>
<reference evidence="11" key="1">
    <citation type="journal article" date="2019" name="Int. J. Syst. Evol. Microbiol.">
        <title>The Global Catalogue of Microorganisms (GCM) 10K type strain sequencing project: providing services to taxonomists for standard genome sequencing and annotation.</title>
        <authorList>
            <consortium name="The Broad Institute Genomics Platform"/>
            <consortium name="The Broad Institute Genome Sequencing Center for Infectious Disease"/>
            <person name="Wu L."/>
            <person name="Ma J."/>
        </authorList>
    </citation>
    <scope>NUCLEOTIDE SEQUENCE [LARGE SCALE GENOMIC DNA]</scope>
    <source>
        <strain evidence="11">CGMCC 4.7173</strain>
    </source>
</reference>
<accession>A0ABW1HTF8</accession>
<dbReference type="PANTHER" id="PTHR24221">
    <property type="entry name" value="ATP-BINDING CASSETTE SUB-FAMILY B"/>
    <property type="match status" value="1"/>
</dbReference>
<dbReference type="InterPro" id="IPR003439">
    <property type="entry name" value="ABC_transporter-like_ATP-bd"/>
</dbReference>
<dbReference type="PROSITE" id="PS50893">
    <property type="entry name" value="ABC_TRANSPORTER_2"/>
    <property type="match status" value="1"/>
</dbReference>
<dbReference type="PANTHER" id="PTHR24221:SF654">
    <property type="entry name" value="ATP-BINDING CASSETTE SUB-FAMILY B MEMBER 6"/>
    <property type="match status" value="1"/>
</dbReference>
<feature type="domain" description="ABC transporter" evidence="9">
    <location>
        <begin position="395"/>
        <end position="638"/>
    </location>
</feature>
<feature type="transmembrane region" description="Helical" evidence="8">
    <location>
        <begin position="77"/>
        <end position="98"/>
    </location>
</feature>
<proteinExistence type="predicted"/>
<dbReference type="InterPro" id="IPR036640">
    <property type="entry name" value="ABC1_TM_sf"/>
</dbReference>
<evidence type="ECO:0000256" key="1">
    <source>
        <dbReference type="ARBA" id="ARBA00004651"/>
    </source>
</evidence>
<keyword evidence="4 10" id="KW-0067">ATP-binding</keyword>
<keyword evidence="11" id="KW-1185">Reference proteome</keyword>
<dbReference type="InterPro" id="IPR003593">
    <property type="entry name" value="AAA+_ATPase"/>
</dbReference>
<feature type="region of interest" description="Disordered" evidence="7">
    <location>
        <begin position="644"/>
        <end position="690"/>
    </location>
</feature>
<comment type="caution">
    <text evidence="10">The sequence shown here is derived from an EMBL/GenBank/DDBJ whole genome shotgun (WGS) entry which is preliminary data.</text>
</comment>
<dbReference type="RefSeq" id="WP_353900270.1">
    <property type="nucleotide sequence ID" value="NZ_CP158970.1"/>
</dbReference>
<dbReference type="PROSITE" id="PS00211">
    <property type="entry name" value="ABC_TRANSPORTER_1"/>
    <property type="match status" value="1"/>
</dbReference>
<keyword evidence="5 8" id="KW-1133">Transmembrane helix</keyword>
<dbReference type="Pfam" id="PF00005">
    <property type="entry name" value="ABC_tran"/>
    <property type="match status" value="1"/>
</dbReference>
<keyword evidence="6 8" id="KW-0472">Membrane</keyword>
<evidence type="ECO:0000313" key="10">
    <source>
        <dbReference type="EMBL" id="MFC5944180.1"/>
    </source>
</evidence>
<dbReference type="SMART" id="SM00382">
    <property type="entry name" value="AAA"/>
    <property type="match status" value="1"/>
</dbReference>
<evidence type="ECO:0000256" key="5">
    <source>
        <dbReference type="ARBA" id="ARBA00022989"/>
    </source>
</evidence>
<dbReference type="Gene3D" id="3.40.50.300">
    <property type="entry name" value="P-loop containing nucleotide triphosphate hydrolases"/>
    <property type="match status" value="1"/>
</dbReference>
<feature type="transmembrane region" description="Helical" evidence="8">
    <location>
        <begin position="174"/>
        <end position="200"/>
    </location>
</feature>
<evidence type="ECO:0000259" key="9">
    <source>
        <dbReference type="PROSITE" id="PS50893"/>
    </source>
</evidence>
<gene>
    <name evidence="10" type="ORF">ACFPZ4_22245</name>
</gene>